<evidence type="ECO:0000259" key="26">
    <source>
        <dbReference type="PROSITE" id="PS50855"/>
    </source>
</evidence>
<evidence type="ECO:0000256" key="9">
    <source>
        <dbReference type="ARBA" id="ARBA00022448"/>
    </source>
</evidence>
<name>A0A4D6Q2Y2_9NEOP</name>
<evidence type="ECO:0000256" key="1">
    <source>
        <dbReference type="ARBA" id="ARBA00001935"/>
    </source>
</evidence>
<keyword evidence="17 24" id="KW-0249">Electron transport</keyword>
<keyword evidence="20 24" id="KW-0186">Copper</keyword>
<comment type="similarity">
    <text evidence="5 24">Belongs to the heme-copper respiratory oxidase family.</text>
</comment>
<dbReference type="GO" id="GO:0020037">
    <property type="term" value="F:heme binding"/>
    <property type="evidence" value="ECO:0007669"/>
    <property type="project" value="InterPro"/>
</dbReference>
<comment type="pathway">
    <text evidence="4 24">Energy metabolism; oxidative phosphorylation.</text>
</comment>
<dbReference type="PANTHER" id="PTHR10422:SF18">
    <property type="entry name" value="CYTOCHROME C OXIDASE SUBUNIT 1"/>
    <property type="match status" value="1"/>
</dbReference>
<dbReference type="CDD" id="cd01663">
    <property type="entry name" value="Cyt_c_Oxidase_I"/>
    <property type="match status" value="1"/>
</dbReference>
<evidence type="ECO:0000256" key="3">
    <source>
        <dbReference type="ARBA" id="ARBA00004448"/>
    </source>
</evidence>
<evidence type="ECO:0000256" key="12">
    <source>
        <dbReference type="ARBA" id="ARBA00022692"/>
    </source>
</evidence>
<comment type="subunit">
    <text evidence="6">Component of the cytochrome c oxidase (complex IV, CIV), a multisubunit enzyme composed of a catalytic core of 3 subunits and several supernumerary subunits. The complex exists as a monomer or a dimer and forms supercomplexes (SCs) in the inner mitochondrial membrane with ubiquinol-cytochrome c oxidoreductase (cytochrome b-c1 complex, complex III, CIII).</text>
</comment>
<evidence type="ECO:0000256" key="11">
    <source>
        <dbReference type="ARBA" id="ARBA00022660"/>
    </source>
</evidence>
<dbReference type="InterPro" id="IPR036927">
    <property type="entry name" value="Cyt_c_oxase-like_su1_sf"/>
</dbReference>
<dbReference type="AlphaFoldDB" id="A0A4D6Q2Y2"/>
<dbReference type="PROSITE" id="PS00077">
    <property type="entry name" value="COX1_CUB"/>
    <property type="match status" value="1"/>
</dbReference>
<dbReference type="InterPro" id="IPR033944">
    <property type="entry name" value="Cyt_c_oxase_su1_dom"/>
</dbReference>
<dbReference type="Gene3D" id="1.20.210.10">
    <property type="entry name" value="Cytochrome c oxidase-like, subunit I domain"/>
    <property type="match status" value="1"/>
</dbReference>
<dbReference type="Pfam" id="PF00115">
    <property type="entry name" value="COX1"/>
    <property type="match status" value="1"/>
</dbReference>
<feature type="transmembrane region" description="Helical" evidence="25">
    <location>
        <begin position="267"/>
        <end position="291"/>
    </location>
</feature>
<feature type="transmembrane region" description="Helical" evidence="25">
    <location>
        <begin position="379"/>
        <end position="400"/>
    </location>
</feature>
<keyword evidence="12 24" id="KW-0812">Transmembrane</keyword>
<dbReference type="FunFam" id="1.20.210.10:FF:000001">
    <property type="entry name" value="Cytochrome c oxidase subunit 1"/>
    <property type="match status" value="1"/>
</dbReference>
<dbReference type="UniPathway" id="UPA00705"/>
<feature type="transmembrane region" description="Helical" evidence="25">
    <location>
        <begin position="16"/>
        <end position="37"/>
    </location>
</feature>
<evidence type="ECO:0000313" key="27">
    <source>
        <dbReference type="EMBL" id="QCF39711.1"/>
    </source>
</evidence>
<evidence type="ECO:0000256" key="14">
    <source>
        <dbReference type="ARBA" id="ARBA00022792"/>
    </source>
</evidence>
<evidence type="ECO:0000256" key="22">
    <source>
        <dbReference type="ARBA" id="ARBA00023136"/>
    </source>
</evidence>
<dbReference type="GO" id="GO:0006123">
    <property type="term" value="P:mitochondrial electron transport, cytochrome c to oxygen"/>
    <property type="evidence" value="ECO:0007669"/>
    <property type="project" value="TreeGrafter"/>
</dbReference>
<evidence type="ECO:0000256" key="7">
    <source>
        <dbReference type="ARBA" id="ARBA00012949"/>
    </source>
</evidence>
<dbReference type="InterPro" id="IPR023616">
    <property type="entry name" value="Cyt_c_oxase-like_su1_dom"/>
</dbReference>
<keyword evidence="10 24" id="KW-0349">Heme</keyword>
<dbReference type="SUPFAM" id="SSF81442">
    <property type="entry name" value="Cytochrome c oxidase subunit I-like"/>
    <property type="match status" value="1"/>
</dbReference>
<keyword evidence="9 24" id="KW-0813">Transport</keyword>
<protein>
    <recommendedName>
        <fullName evidence="8 24">Cytochrome c oxidase subunit 1</fullName>
        <ecNumber evidence="7 24">7.1.1.9</ecNumber>
    </recommendedName>
</protein>
<dbReference type="InterPro" id="IPR000883">
    <property type="entry name" value="Cyt_C_Oxase_1"/>
</dbReference>
<feature type="transmembrane region" description="Helical" evidence="25">
    <location>
        <begin position="146"/>
        <end position="171"/>
    </location>
</feature>
<dbReference type="InterPro" id="IPR023615">
    <property type="entry name" value="Cyt_c_Oxase_su1_BS"/>
</dbReference>
<evidence type="ECO:0000256" key="4">
    <source>
        <dbReference type="ARBA" id="ARBA00004673"/>
    </source>
</evidence>
<comment type="catalytic activity">
    <reaction evidence="23">
        <text>4 Fe(II)-[cytochrome c] + O2 + 8 H(+)(in) = 4 Fe(III)-[cytochrome c] + 2 H2O + 4 H(+)(out)</text>
        <dbReference type="Rhea" id="RHEA:11436"/>
        <dbReference type="Rhea" id="RHEA-COMP:10350"/>
        <dbReference type="Rhea" id="RHEA-COMP:14399"/>
        <dbReference type="ChEBI" id="CHEBI:15377"/>
        <dbReference type="ChEBI" id="CHEBI:15378"/>
        <dbReference type="ChEBI" id="CHEBI:15379"/>
        <dbReference type="ChEBI" id="CHEBI:29033"/>
        <dbReference type="ChEBI" id="CHEBI:29034"/>
        <dbReference type="EC" id="7.1.1.9"/>
    </reaction>
    <physiologicalReaction direction="left-to-right" evidence="23">
        <dbReference type="Rhea" id="RHEA:11437"/>
    </physiologicalReaction>
</comment>
<feature type="transmembrane region" description="Helical" evidence="25">
    <location>
        <begin position="303"/>
        <end position="325"/>
    </location>
</feature>
<dbReference type="PRINTS" id="PR01165">
    <property type="entry name" value="CYCOXIDASEI"/>
</dbReference>
<comment type="function">
    <text evidence="24">Component of the cytochrome c oxidase, the last enzyme in the mitochondrial electron transport chain which drives oxidative phosphorylation. The respiratory chain contains 3 multisubunit complexes succinate dehydrogenase (complex II, CII), ubiquinol-cytochrome c oxidoreductase (cytochrome b-c1 complex, complex III, CIII) and cytochrome c oxidase (complex IV, CIV), that cooperate to transfer electrons derived from NADH and succinate to molecular oxygen, creating an electrochemical gradient over the inner membrane that drives transmembrane transport and the ATP synthase. Cytochrome c oxidase is the component of the respiratory chain that catalyzes the reduction of oxygen to water. Electrons originating from reduced cytochrome c in the intermembrane space (IMS) are transferred via the dinuclear copper A center (CU(A)) of subunit 2 and heme A of subunit 1 to the active site in subunit 1, a binuclear center (BNC) formed by heme A3 and copper B (CU(B)). The BNC reduces molecular oxygen to 2 water molecules using 4 electrons from cytochrome c in the IMS and 4 protons from the mitochondrial matrix.</text>
</comment>
<dbReference type="GO" id="GO:0046872">
    <property type="term" value="F:metal ion binding"/>
    <property type="evidence" value="ECO:0007669"/>
    <property type="project" value="UniProtKB-KW"/>
</dbReference>
<evidence type="ECO:0000256" key="23">
    <source>
        <dbReference type="ARBA" id="ARBA00049512"/>
    </source>
</evidence>
<comment type="cofactor">
    <cofactor evidence="2">
        <name>heme</name>
        <dbReference type="ChEBI" id="CHEBI:30413"/>
    </cofactor>
</comment>
<dbReference type="PANTHER" id="PTHR10422">
    <property type="entry name" value="CYTOCHROME C OXIDASE SUBUNIT 1"/>
    <property type="match status" value="1"/>
</dbReference>
<keyword evidence="15" id="KW-0460">Magnesium</keyword>
<gene>
    <name evidence="27" type="primary">COX1</name>
</gene>
<dbReference type="RefSeq" id="YP_010987357.1">
    <property type="nucleotide sequence ID" value="NC_084264.1"/>
</dbReference>
<keyword evidence="13 24" id="KW-0479">Metal-binding</keyword>
<dbReference type="GO" id="GO:0015990">
    <property type="term" value="P:electron transport coupled proton transport"/>
    <property type="evidence" value="ECO:0007669"/>
    <property type="project" value="TreeGrafter"/>
</dbReference>
<reference evidence="27" key="2">
    <citation type="journal article" date="2019" name="J. ISSAAS">
        <title>Nuclear and mitochondrial genomic resources for the meltwater stonefly, Lednia tumana(Plecoptera: Nemouridae).</title>
        <authorList>
            <person name="Hotaling S."/>
            <person name="Kelley J.L."/>
            <person name="Weisrock D.W."/>
        </authorList>
    </citation>
    <scope>NUCLEOTIDE SEQUENCE</scope>
</reference>
<evidence type="ECO:0000256" key="10">
    <source>
        <dbReference type="ARBA" id="ARBA00022617"/>
    </source>
</evidence>
<evidence type="ECO:0000256" key="24">
    <source>
        <dbReference type="RuleBase" id="RU000369"/>
    </source>
</evidence>
<keyword evidence="14 24" id="KW-0999">Mitochondrion inner membrane</keyword>
<feature type="transmembrane region" description="Helical" evidence="25">
    <location>
        <begin position="183"/>
        <end position="210"/>
    </location>
</feature>
<feature type="transmembrane region" description="Helical" evidence="25">
    <location>
        <begin position="450"/>
        <end position="473"/>
    </location>
</feature>
<dbReference type="EC" id="7.1.1.9" evidence="7 24"/>
<evidence type="ECO:0000256" key="8">
    <source>
        <dbReference type="ARBA" id="ARBA00015947"/>
    </source>
</evidence>
<evidence type="ECO:0000256" key="6">
    <source>
        <dbReference type="ARBA" id="ARBA00011164"/>
    </source>
</evidence>
<keyword evidence="16" id="KW-1278">Translocase</keyword>
<evidence type="ECO:0000256" key="5">
    <source>
        <dbReference type="ARBA" id="ARBA00009578"/>
    </source>
</evidence>
<evidence type="ECO:0000256" key="13">
    <source>
        <dbReference type="ARBA" id="ARBA00022723"/>
    </source>
</evidence>
<dbReference type="CTD" id="4512"/>
<feature type="domain" description="Cytochrome oxidase subunit I profile" evidence="26">
    <location>
        <begin position="1"/>
        <end position="512"/>
    </location>
</feature>
<evidence type="ECO:0000256" key="15">
    <source>
        <dbReference type="ARBA" id="ARBA00022842"/>
    </source>
</evidence>
<feature type="transmembrane region" description="Helical" evidence="25">
    <location>
        <begin position="337"/>
        <end position="359"/>
    </location>
</feature>
<dbReference type="GO" id="GO:0045277">
    <property type="term" value="C:respiratory chain complex IV"/>
    <property type="evidence" value="ECO:0007669"/>
    <property type="project" value="InterPro"/>
</dbReference>
<dbReference type="PROSITE" id="PS50855">
    <property type="entry name" value="COX1"/>
    <property type="match status" value="1"/>
</dbReference>
<keyword evidence="19 24" id="KW-0408">Iron</keyword>
<dbReference type="GeneID" id="86132773"/>
<dbReference type="GO" id="GO:0004129">
    <property type="term" value="F:cytochrome-c oxidase activity"/>
    <property type="evidence" value="ECO:0007669"/>
    <property type="project" value="UniProtKB-EC"/>
</dbReference>
<comment type="subcellular location">
    <subcellularLocation>
        <location evidence="3 24">Mitochondrion inner membrane</location>
        <topology evidence="3 24">Multi-pass membrane protein</topology>
    </subcellularLocation>
</comment>
<evidence type="ECO:0000256" key="17">
    <source>
        <dbReference type="ARBA" id="ARBA00022982"/>
    </source>
</evidence>
<evidence type="ECO:0000256" key="19">
    <source>
        <dbReference type="ARBA" id="ARBA00023004"/>
    </source>
</evidence>
<evidence type="ECO:0000256" key="18">
    <source>
        <dbReference type="ARBA" id="ARBA00022989"/>
    </source>
</evidence>
<proteinExistence type="inferred from homology"/>
<dbReference type="GO" id="GO:0005743">
    <property type="term" value="C:mitochondrial inner membrane"/>
    <property type="evidence" value="ECO:0007669"/>
    <property type="project" value="UniProtKB-SubCell"/>
</dbReference>
<organism evidence="27">
    <name type="scientific">Lednia tumana</name>
    <dbReference type="NCBI Taxonomy" id="466727"/>
    <lineage>
        <taxon>Eukaryota</taxon>
        <taxon>Metazoa</taxon>
        <taxon>Ecdysozoa</taxon>
        <taxon>Arthropoda</taxon>
        <taxon>Hexapoda</taxon>
        <taxon>Insecta</taxon>
        <taxon>Pterygota</taxon>
        <taxon>Neoptera</taxon>
        <taxon>Polyneoptera</taxon>
        <taxon>Plecoptera</taxon>
        <taxon>Nemouroidea</taxon>
        <taxon>Nemouridae</taxon>
        <taxon>Nemourinae</taxon>
        <taxon>Lednia</taxon>
    </lineage>
</organism>
<evidence type="ECO:0000256" key="2">
    <source>
        <dbReference type="ARBA" id="ARBA00001971"/>
    </source>
</evidence>
<accession>A0A4D6Q2Y2</accession>
<keyword evidence="18 25" id="KW-1133">Transmembrane helix</keyword>
<comment type="cofactor">
    <cofactor evidence="1">
        <name>Cu cation</name>
        <dbReference type="ChEBI" id="CHEBI:23378"/>
    </cofactor>
</comment>
<evidence type="ECO:0000256" key="16">
    <source>
        <dbReference type="ARBA" id="ARBA00022967"/>
    </source>
</evidence>
<sequence length="513" mass="56465">MLPRQWLFSTNHKDIGTLYFIFGAWSGMVGTSLSLLIRAELGQPGSLIGDDQIYNVIVTAHAFVMIFFMVMPIMIGGFGNWLVPLMLGAPDMAFPRMNNMSFWLLPPSLTLLLASSLVENGAGTGWTVYPPLSAGIAHAGSSVDMAIFSLHLAGVSSILGAVNFITTVINMRSTGMTLDRMPLFVWAVVITALLLLLSLPVLAGAITMLLTDRNLNTSFFDPAGGGDPILYQHLFWFFGHPEVYILILPGFGLISHIISQESGKKEAFGSLGMIYAMLSIGLLGFVVWAHHMFTVGMDVDTRAYFTSATMIIAVPTGIKIFSWLATLHGSQLNYSPALLWALGFVFLFTIGGLTGVVLANSSVDIILHDTYYVVAHFHYVLSMGAVFAIMAGFIQWYPLFTGLTMNPHWLKIQFCIMFLGVNLTFFPQHFLGLAGMPRRYSDYPDAYTTWNVVSSVGSTISFIGVLFLLFIIWESMVSNRSALFPLQMTTSIEWYQNLPPAEHSYSELPMLSG</sequence>
<keyword evidence="11 24" id="KW-0679">Respiratory chain</keyword>
<dbReference type="EMBL" id="MH374046">
    <property type="protein sequence ID" value="QCF39711.1"/>
    <property type="molecule type" value="Genomic_DNA"/>
</dbReference>
<feature type="transmembrane region" description="Helical" evidence="25">
    <location>
        <begin position="57"/>
        <end position="83"/>
    </location>
</feature>
<keyword evidence="22 24" id="KW-0472">Membrane</keyword>
<keyword evidence="21 24" id="KW-0496">Mitochondrion</keyword>
<reference evidence="27" key="1">
    <citation type="submission" date="2018-05" db="EMBL/GenBank/DDBJ databases">
        <authorList>
            <person name="Scott H."/>
        </authorList>
    </citation>
    <scope>NUCLEOTIDE SEQUENCE</scope>
</reference>
<geneLocation type="mitochondrion" evidence="27"/>
<feature type="transmembrane region" description="Helical" evidence="25">
    <location>
        <begin position="230"/>
        <end position="255"/>
    </location>
</feature>
<evidence type="ECO:0000256" key="21">
    <source>
        <dbReference type="ARBA" id="ARBA00023128"/>
    </source>
</evidence>
<evidence type="ECO:0000256" key="20">
    <source>
        <dbReference type="ARBA" id="ARBA00023008"/>
    </source>
</evidence>
<feature type="transmembrane region" description="Helical" evidence="25">
    <location>
        <begin position="412"/>
        <end position="430"/>
    </location>
</feature>
<evidence type="ECO:0000256" key="25">
    <source>
        <dbReference type="SAM" id="Phobius"/>
    </source>
</evidence>